<gene>
    <name evidence="2" type="ordered locus">MTR_2g093720</name>
</gene>
<dbReference type="Proteomes" id="UP000002051">
    <property type="component" value="Chromosome 2"/>
</dbReference>
<feature type="compositionally biased region" description="Polar residues" evidence="1">
    <location>
        <begin position="13"/>
        <end position="24"/>
    </location>
</feature>
<reference evidence="2 4" key="2">
    <citation type="journal article" date="2014" name="BMC Genomics">
        <title>An improved genome release (version Mt4.0) for the model legume Medicago truncatula.</title>
        <authorList>
            <person name="Tang H."/>
            <person name="Krishnakumar V."/>
            <person name="Bidwell S."/>
            <person name="Rosen B."/>
            <person name="Chan A."/>
            <person name="Zhou S."/>
            <person name="Gentzbittel L."/>
            <person name="Childs K.L."/>
            <person name="Yandell M."/>
            <person name="Gundlach H."/>
            <person name="Mayer K.F."/>
            <person name="Schwartz D.C."/>
            <person name="Town C.D."/>
        </authorList>
    </citation>
    <scope>GENOME REANNOTATION</scope>
    <source>
        <strain evidence="3 4">cv. Jemalong A17</strain>
    </source>
</reference>
<proteinExistence type="predicted"/>
<dbReference type="AlphaFoldDB" id="G7IKR3"/>
<reference evidence="3" key="3">
    <citation type="submission" date="2015-04" db="UniProtKB">
        <authorList>
            <consortium name="EnsemblPlants"/>
        </authorList>
    </citation>
    <scope>IDENTIFICATION</scope>
    <source>
        <strain evidence="3">cv. Jemalong A17</strain>
    </source>
</reference>
<sequence length="81" mass="9749">MYNKWLVDRTRETSPPQNNNNNKRSVVLYKVLLLMVDHDRRRKSMMMMRKQRSVGREYFDGDLNDILYDLILYHTLTAKAA</sequence>
<dbReference type="EnsemblPlants" id="AES67440">
    <property type="protein sequence ID" value="AES67440"/>
    <property type="gene ID" value="MTR_2g093720"/>
</dbReference>
<organism evidence="2 4">
    <name type="scientific">Medicago truncatula</name>
    <name type="common">Barrel medic</name>
    <name type="synonym">Medicago tribuloides</name>
    <dbReference type="NCBI Taxonomy" id="3880"/>
    <lineage>
        <taxon>Eukaryota</taxon>
        <taxon>Viridiplantae</taxon>
        <taxon>Streptophyta</taxon>
        <taxon>Embryophyta</taxon>
        <taxon>Tracheophyta</taxon>
        <taxon>Spermatophyta</taxon>
        <taxon>Magnoliopsida</taxon>
        <taxon>eudicotyledons</taxon>
        <taxon>Gunneridae</taxon>
        <taxon>Pentapetalae</taxon>
        <taxon>rosids</taxon>
        <taxon>fabids</taxon>
        <taxon>Fabales</taxon>
        <taxon>Fabaceae</taxon>
        <taxon>Papilionoideae</taxon>
        <taxon>50 kb inversion clade</taxon>
        <taxon>NPAAA clade</taxon>
        <taxon>Hologalegina</taxon>
        <taxon>IRL clade</taxon>
        <taxon>Trifolieae</taxon>
        <taxon>Medicago</taxon>
    </lineage>
</organism>
<name>G7IKR3_MEDTR</name>
<feature type="compositionally biased region" description="Basic and acidic residues" evidence="1">
    <location>
        <begin position="1"/>
        <end position="12"/>
    </location>
</feature>
<evidence type="ECO:0000313" key="4">
    <source>
        <dbReference type="Proteomes" id="UP000002051"/>
    </source>
</evidence>
<dbReference type="EMBL" id="CM001218">
    <property type="protein sequence ID" value="AES67440.1"/>
    <property type="molecule type" value="Genomic_DNA"/>
</dbReference>
<evidence type="ECO:0000313" key="3">
    <source>
        <dbReference type="EnsemblPlants" id="AES67440"/>
    </source>
</evidence>
<keyword evidence="4" id="KW-1185">Reference proteome</keyword>
<evidence type="ECO:0000313" key="2">
    <source>
        <dbReference type="EMBL" id="AES67440.1"/>
    </source>
</evidence>
<dbReference type="PaxDb" id="3880-AES67440"/>
<feature type="region of interest" description="Disordered" evidence="1">
    <location>
        <begin position="1"/>
        <end position="24"/>
    </location>
</feature>
<protein>
    <submittedName>
        <fullName evidence="2 3">Uncharacterized protein</fullName>
    </submittedName>
</protein>
<evidence type="ECO:0000256" key="1">
    <source>
        <dbReference type="SAM" id="MobiDB-lite"/>
    </source>
</evidence>
<dbReference type="HOGENOM" id="CLU_2577430_0_0_1"/>
<accession>G7IKR3</accession>
<reference evidence="2 4" key="1">
    <citation type="journal article" date="2011" name="Nature">
        <title>The Medicago genome provides insight into the evolution of rhizobial symbioses.</title>
        <authorList>
            <person name="Young N.D."/>
            <person name="Debelle F."/>
            <person name="Oldroyd G.E."/>
            <person name="Geurts R."/>
            <person name="Cannon S.B."/>
            <person name="Udvardi M.K."/>
            <person name="Benedito V.A."/>
            <person name="Mayer K.F."/>
            <person name="Gouzy J."/>
            <person name="Schoof H."/>
            <person name="Van de Peer Y."/>
            <person name="Proost S."/>
            <person name="Cook D.R."/>
            <person name="Meyers B.C."/>
            <person name="Spannagl M."/>
            <person name="Cheung F."/>
            <person name="De Mita S."/>
            <person name="Krishnakumar V."/>
            <person name="Gundlach H."/>
            <person name="Zhou S."/>
            <person name="Mudge J."/>
            <person name="Bharti A.K."/>
            <person name="Murray J.D."/>
            <person name="Naoumkina M.A."/>
            <person name="Rosen B."/>
            <person name="Silverstein K.A."/>
            <person name="Tang H."/>
            <person name="Rombauts S."/>
            <person name="Zhao P.X."/>
            <person name="Zhou P."/>
            <person name="Barbe V."/>
            <person name="Bardou P."/>
            <person name="Bechner M."/>
            <person name="Bellec A."/>
            <person name="Berger A."/>
            <person name="Berges H."/>
            <person name="Bidwell S."/>
            <person name="Bisseling T."/>
            <person name="Choisne N."/>
            <person name="Couloux A."/>
            <person name="Denny R."/>
            <person name="Deshpande S."/>
            <person name="Dai X."/>
            <person name="Doyle J.J."/>
            <person name="Dudez A.M."/>
            <person name="Farmer A.D."/>
            <person name="Fouteau S."/>
            <person name="Franken C."/>
            <person name="Gibelin C."/>
            <person name="Gish J."/>
            <person name="Goldstein S."/>
            <person name="Gonzalez A.J."/>
            <person name="Green P.J."/>
            <person name="Hallab A."/>
            <person name="Hartog M."/>
            <person name="Hua A."/>
            <person name="Humphray S.J."/>
            <person name="Jeong D.H."/>
            <person name="Jing Y."/>
            <person name="Jocker A."/>
            <person name="Kenton S.M."/>
            <person name="Kim D.J."/>
            <person name="Klee K."/>
            <person name="Lai H."/>
            <person name="Lang C."/>
            <person name="Lin S."/>
            <person name="Macmil S.L."/>
            <person name="Magdelenat G."/>
            <person name="Matthews L."/>
            <person name="McCorrison J."/>
            <person name="Monaghan E.L."/>
            <person name="Mun J.H."/>
            <person name="Najar F.Z."/>
            <person name="Nicholson C."/>
            <person name="Noirot C."/>
            <person name="O'Bleness M."/>
            <person name="Paule C.R."/>
            <person name="Poulain J."/>
            <person name="Prion F."/>
            <person name="Qin B."/>
            <person name="Qu C."/>
            <person name="Retzel E.F."/>
            <person name="Riddle C."/>
            <person name="Sallet E."/>
            <person name="Samain S."/>
            <person name="Samson N."/>
            <person name="Sanders I."/>
            <person name="Saurat O."/>
            <person name="Scarpelli C."/>
            <person name="Schiex T."/>
            <person name="Segurens B."/>
            <person name="Severin A.J."/>
            <person name="Sherrier D.J."/>
            <person name="Shi R."/>
            <person name="Sims S."/>
            <person name="Singer S.R."/>
            <person name="Sinharoy S."/>
            <person name="Sterck L."/>
            <person name="Viollet A."/>
            <person name="Wang B.B."/>
            <person name="Wang K."/>
            <person name="Wang M."/>
            <person name="Wang X."/>
            <person name="Warfsmann J."/>
            <person name="Weissenbach J."/>
            <person name="White D.D."/>
            <person name="White J.D."/>
            <person name="Wiley G.B."/>
            <person name="Wincker P."/>
            <person name="Xing Y."/>
            <person name="Yang L."/>
            <person name="Yao Z."/>
            <person name="Ying F."/>
            <person name="Zhai J."/>
            <person name="Zhou L."/>
            <person name="Zuber A."/>
            <person name="Denarie J."/>
            <person name="Dixon R.A."/>
            <person name="May G.D."/>
            <person name="Schwartz D.C."/>
            <person name="Rogers J."/>
            <person name="Quetier F."/>
            <person name="Town C.D."/>
            <person name="Roe B.A."/>
        </authorList>
    </citation>
    <scope>NUCLEOTIDE SEQUENCE [LARGE SCALE GENOMIC DNA]</scope>
    <source>
        <strain evidence="2">A17</strain>
        <strain evidence="3 4">cv. Jemalong A17</strain>
    </source>
</reference>